<accession>A0ABN3W1T4</accession>
<keyword evidence="3" id="KW-1185">Reference proteome</keyword>
<dbReference type="EMBL" id="BAAAVI010000027">
    <property type="protein sequence ID" value="GAA2877862.1"/>
    <property type="molecule type" value="Genomic_DNA"/>
</dbReference>
<comment type="caution">
    <text evidence="2">The sequence shown here is derived from an EMBL/GenBank/DDBJ whole genome shotgun (WGS) entry which is preliminary data.</text>
</comment>
<name>A0ABN3W1T4_9ACTN</name>
<evidence type="ECO:0000313" key="3">
    <source>
        <dbReference type="Proteomes" id="UP001500831"/>
    </source>
</evidence>
<sequence>MDGRHAVIGQASRRPCGEAGDVPGFAAGGNTRVPVASGRPPVIAAAWSVAEAAPALPSGPLIQAALDLGFLTGHPGAGLGRSGPIRKPTPGCSTTPNSRRQTTTGNYEHR</sequence>
<evidence type="ECO:0008006" key="4">
    <source>
        <dbReference type="Google" id="ProtNLM"/>
    </source>
</evidence>
<feature type="compositionally biased region" description="Polar residues" evidence="1">
    <location>
        <begin position="91"/>
        <end position="110"/>
    </location>
</feature>
<proteinExistence type="predicted"/>
<gene>
    <name evidence="2" type="ORF">GCM10010517_39530</name>
</gene>
<feature type="region of interest" description="Disordered" evidence="1">
    <location>
        <begin position="76"/>
        <end position="110"/>
    </location>
</feature>
<feature type="region of interest" description="Disordered" evidence="1">
    <location>
        <begin position="1"/>
        <end position="23"/>
    </location>
</feature>
<evidence type="ECO:0000256" key="1">
    <source>
        <dbReference type="SAM" id="MobiDB-lite"/>
    </source>
</evidence>
<evidence type="ECO:0000313" key="2">
    <source>
        <dbReference type="EMBL" id="GAA2877862.1"/>
    </source>
</evidence>
<organism evidence="2 3">
    <name type="scientific">Streptosporangium fragile</name>
    <dbReference type="NCBI Taxonomy" id="46186"/>
    <lineage>
        <taxon>Bacteria</taxon>
        <taxon>Bacillati</taxon>
        <taxon>Actinomycetota</taxon>
        <taxon>Actinomycetes</taxon>
        <taxon>Streptosporangiales</taxon>
        <taxon>Streptosporangiaceae</taxon>
        <taxon>Streptosporangium</taxon>
    </lineage>
</organism>
<reference evidence="2 3" key="1">
    <citation type="journal article" date="2019" name="Int. J. Syst. Evol. Microbiol.">
        <title>The Global Catalogue of Microorganisms (GCM) 10K type strain sequencing project: providing services to taxonomists for standard genome sequencing and annotation.</title>
        <authorList>
            <consortium name="The Broad Institute Genomics Platform"/>
            <consortium name="The Broad Institute Genome Sequencing Center for Infectious Disease"/>
            <person name="Wu L."/>
            <person name="Ma J."/>
        </authorList>
    </citation>
    <scope>NUCLEOTIDE SEQUENCE [LARGE SCALE GENOMIC DNA]</scope>
    <source>
        <strain evidence="2 3">JCM 6242</strain>
    </source>
</reference>
<dbReference type="Proteomes" id="UP001500831">
    <property type="component" value="Unassembled WGS sequence"/>
</dbReference>
<protein>
    <recommendedName>
        <fullName evidence="4">G-patch domain-containing protein</fullName>
    </recommendedName>
</protein>